<evidence type="ECO:0000259" key="1">
    <source>
        <dbReference type="Pfam" id="PF14594"/>
    </source>
</evidence>
<accession>A0AA49X1W4</accession>
<dbReference type="EMBL" id="OQ890312">
    <property type="protein sequence ID" value="WLJ25548.1"/>
    <property type="molecule type" value="Genomic_DNA"/>
</dbReference>
<organism evidence="2">
    <name type="scientific">Actinobacteria phage HS02</name>
    <dbReference type="NCBI Taxonomy" id="3056388"/>
    <lineage>
        <taxon>Viruses</taxon>
    </lineage>
</organism>
<feature type="domain" description="Gp28/Gp37-like" evidence="1">
    <location>
        <begin position="23"/>
        <end position="513"/>
    </location>
</feature>
<reference evidence="2" key="1">
    <citation type="submission" date="2023-04" db="EMBL/GenBank/DDBJ databases">
        <title>The human skin virome in hidradenitis suppurativa patients.</title>
        <authorList>
            <person name="Jansen D."/>
        </authorList>
    </citation>
    <scope>NUCLEOTIDE SEQUENCE</scope>
    <source>
        <strain evidence="2">VC1_JansenPhageB</strain>
    </source>
</reference>
<dbReference type="Pfam" id="PF14594">
    <property type="entry name" value="Sipho_Gp37"/>
    <property type="match status" value="1"/>
</dbReference>
<name>A0AA49X1W4_9VIRU</name>
<proteinExistence type="predicted"/>
<evidence type="ECO:0000313" key="2">
    <source>
        <dbReference type="EMBL" id="WLJ25548.1"/>
    </source>
</evidence>
<protein>
    <recommendedName>
        <fullName evidence="1">Gp28/Gp37-like domain-containing protein</fullName>
    </recommendedName>
</protein>
<dbReference type="InterPro" id="IPR029432">
    <property type="entry name" value="Gp28/Gp37-like_dom"/>
</dbReference>
<sequence length="544" mass="59797">MVDWSQHKTHREAVMRIHGQYVGLYDKNWEPVLDIEDWLEAEWGGIFADVGNMSMTLPGEVSPGVVSPVVDHLLRDDLRNLDKGGSLDALIHGAVHVVVERPGLRRRCYRILEINPRGGDPQGNPAEVELSGVNSMEHLKHLPLWADPSNRSKVVQLQWEDRQDGSAEKVSRKLIGRNLIGYQQPSLLGTMFSWTAGYTDPAQWRGFNPSMHPVICSPVMSGNRSEWCVVSARWDNAWDLLKATWAAAGVQPFAWLWLPGDPQPFPSYTTLSLPTTIIDFAPRATVTGAAGIVGQAFRQLKRTISSDDYITSTTEFADVDIKNSDGRRPWVVYTLMDAPDVKLRKSTDHRWLVGGKSPDMVNKAANIGIKTAIAAAVAAIPGIGPPIAEGIKGAGELVAEMSADRLFVLNEYVDKNRQFHYGRSRFTAISKTGEANTVESLQKAWQAKQETEGGISAEFSIDSPDPYLPGRDFDLGDTIGITAWGVVWAAYVSGLTWTSKPGNEVGWQLRIGDYASLASPGELYQANKENIRAVIGRLAVTKGG</sequence>